<evidence type="ECO:0000256" key="2">
    <source>
        <dbReference type="ARBA" id="ARBA00010912"/>
    </source>
</evidence>
<evidence type="ECO:0000259" key="11">
    <source>
        <dbReference type="Pfam" id="PF04926"/>
    </source>
</evidence>
<dbReference type="PANTHER" id="PTHR10682:SF10">
    <property type="entry name" value="POLYNUCLEOTIDE ADENYLYLTRANSFERASE"/>
    <property type="match status" value="1"/>
</dbReference>
<evidence type="ECO:0000313" key="13">
    <source>
        <dbReference type="EMBL" id="KAJ4436069.1"/>
    </source>
</evidence>
<comment type="subcellular location">
    <subcellularLocation>
        <location evidence="1">Nucleus</location>
    </subcellularLocation>
</comment>
<dbReference type="Gene3D" id="1.10.1410.10">
    <property type="match status" value="1"/>
</dbReference>
<dbReference type="InterPro" id="IPR007010">
    <property type="entry name" value="PolA_pol_RNA-bd_dom"/>
</dbReference>
<keyword evidence="4" id="KW-0507">mRNA processing</keyword>
<evidence type="ECO:0000256" key="8">
    <source>
        <dbReference type="ARBA" id="ARBA00023242"/>
    </source>
</evidence>
<dbReference type="Pfam" id="PF04926">
    <property type="entry name" value="PAP_RNA-bind"/>
    <property type="match status" value="1"/>
</dbReference>
<evidence type="ECO:0000256" key="4">
    <source>
        <dbReference type="ARBA" id="ARBA00022664"/>
    </source>
</evidence>
<reference evidence="13 14" key="1">
    <citation type="journal article" date="2022" name="Allergy">
        <title>Genome assembly and annotation of Periplaneta americana reveal a comprehensive cockroach allergen profile.</title>
        <authorList>
            <person name="Wang L."/>
            <person name="Xiong Q."/>
            <person name="Saelim N."/>
            <person name="Wang L."/>
            <person name="Nong W."/>
            <person name="Wan A.T."/>
            <person name="Shi M."/>
            <person name="Liu X."/>
            <person name="Cao Q."/>
            <person name="Hui J.H.L."/>
            <person name="Sookrung N."/>
            <person name="Leung T.F."/>
            <person name="Tungtrongchitr A."/>
            <person name="Tsui S.K.W."/>
        </authorList>
    </citation>
    <scope>NUCLEOTIDE SEQUENCE [LARGE SCALE GENOMIC DNA]</scope>
    <source>
        <strain evidence="13">PWHHKU_190912</strain>
    </source>
</reference>
<feature type="region of interest" description="Disordered" evidence="10">
    <location>
        <begin position="202"/>
        <end position="281"/>
    </location>
</feature>
<comment type="similarity">
    <text evidence="2">Belongs to the poly(A) polymerase family.</text>
</comment>
<keyword evidence="14" id="KW-1185">Reference proteome</keyword>
<evidence type="ECO:0000256" key="5">
    <source>
        <dbReference type="ARBA" id="ARBA00022679"/>
    </source>
</evidence>
<feature type="compositionally biased region" description="Polar residues" evidence="10">
    <location>
        <begin position="202"/>
        <end position="219"/>
    </location>
</feature>
<evidence type="ECO:0000256" key="9">
    <source>
        <dbReference type="ARBA" id="ARBA00048830"/>
    </source>
</evidence>
<organism evidence="13 14">
    <name type="scientific">Periplaneta americana</name>
    <name type="common">American cockroach</name>
    <name type="synonym">Blatta americana</name>
    <dbReference type="NCBI Taxonomy" id="6978"/>
    <lineage>
        <taxon>Eukaryota</taxon>
        <taxon>Metazoa</taxon>
        <taxon>Ecdysozoa</taxon>
        <taxon>Arthropoda</taxon>
        <taxon>Hexapoda</taxon>
        <taxon>Insecta</taxon>
        <taxon>Pterygota</taxon>
        <taxon>Neoptera</taxon>
        <taxon>Polyneoptera</taxon>
        <taxon>Dictyoptera</taxon>
        <taxon>Blattodea</taxon>
        <taxon>Blattoidea</taxon>
        <taxon>Blattidae</taxon>
        <taxon>Blattinae</taxon>
        <taxon>Periplaneta</taxon>
    </lineage>
</organism>
<dbReference type="PANTHER" id="PTHR10682">
    <property type="entry name" value="POLY A POLYMERASE"/>
    <property type="match status" value="1"/>
</dbReference>
<evidence type="ECO:0000313" key="14">
    <source>
        <dbReference type="Proteomes" id="UP001148838"/>
    </source>
</evidence>
<feature type="domain" description="Poly(A) polymerase RNA-binding" evidence="11">
    <location>
        <begin position="54"/>
        <end position="111"/>
    </location>
</feature>
<protein>
    <recommendedName>
        <fullName evidence="3">polynucleotide adenylyltransferase</fullName>
        <ecNumber evidence="3">2.7.7.19</ecNumber>
    </recommendedName>
</protein>
<keyword evidence="6" id="KW-0547">Nucleotide-binding</keyword>
<keyword evidence="5" id="KW-0808">Transferase</keyword>
<gene>
    <name evidence="13" type="ORF">ANN_18696</name>
</gene>
<dbReference type="EMBL" id="JAJSOF020000023">
    <property type="protein sequence ID" value="KAJ4436069.1"/>
    <property type="molecule type" value="Genomic_DNA"/>
</dbReference>
<evidence type="ECO:0000256" key="3">
    <source>
        <dbReference type="ARBA" id="ARBA00012388"/>
    </source>
</evidence>
<proteinExistence type="inferred from homology"/>
<evidence type="ECO:0000256" key="6">
    <source>
        <dbReference type="ARBA" id="ARBA00022741"/>
    </source>
</evidence>
<dbReference type="InterPro" id="IPR011068">
    <property type="entry name" value="NuclTrfase_I-like_C"/>
</dbReference>
<feature type="compositionally biased region" description="Polar residues" evidence="10">
    <location>
        <begin position="256"/>
        <end position="281"/>
    </location>
</feature>
<evidence type="ECO:0000256" key="10">
    <source>
        <dbReference type="SAM" id="MobiDB-lite"/>
    </source>
</evidence>
<dbReference type="Pfam" id="PF04928">
    <property type="entry name" value="PAP_central"/>
    <property type="match status" value="1"/>
</dbReference>
<evidence type="ECO:0000259" key="12">
    <source>
        <dbReference type="Pfam" id="PF04928"/>
    </source>
</evidence>
<dbReference type="Gene3D" id="3.30.70.590">
    <property type="entry name" value="Poly(A) polymerase predicted RNA binding domain"/>
    <property type="match status" value="1"/>
</dbReference>
<keyword evidence="7" id="KW-0067">ATP-binding</keyword>
<dbReference type="SUPFAM" id="SSF55003">
    <property type="entry name" value="PAP/Archaeal CCA-adding enzyme, C-terminal domain"/>
    <property type="match status" value="1"/>
</dbReference>
<comment type="caution">
    <text evidence="13">The sequence shown here is derived from an EMBL/GenBank/DDBJ whole genome shotgun (WGS) entry which is preliminary data.</text>
</comment>
<dbReference type="EC" id="2.7.7.19" evidence="3"/>
<dbReference type="Proteomes" id="UP001148838">
    <property type="component" value="Unassembled WGS sequence"/>
</dbReference>
<name>A0ABQ8SQJ2_PERAM</name>
<sequence>MPIITPAYPQQNSTFNVSISTRTIMQEEFKQGLAITDDIMVGKCTWDKLFEPPNFFGKYKHFIVLLASSASAEDQLEWVGLVESKVRHLIGNLERNQHITLAHVNPECFSQLEPEPDKFCTMWFIGLVFAKTENLNVDLTYDIQSFTDSVNVSNFLITFWKTILKHQHSPLNYGLKHHNFELKELQTQQNVITMDCNMNFTNVTPNSTPPQTRNGTTSPGAPLSSVDGTLTNPANKKRHSDSSSENSCKKAKTGEENSNQADFGTNNSNWGEGKQFQISLT</sequence>
<accession>A0ABQ8SQJ2</accession>
<evidence type="ECO:0000256" key="1">
    <source>
        <dbReference type="ARBA" id="ARBA00004123"/>
    </source>
</evidence>
<keyword evidence="8" id="KW-0539">Nucleus</keyword>
<comment type="catalytic activity">
    <reaction evidence="9">
        <text>RNA(n) + ATP = RNA(n)-3'-adenine ribonucleotide + diphosphate</text>
        <dbReference type="Rhea" id="RHEA:11332"/>
        <dbReference type="Rhea" id="RHEA-COMP:14527"/>
        <dbReference type="Rhea" id="RHEA-COMP:17347"/>
        <dbReference type="ChEBI" id="CHEBI:30616"/>
        <dbReference type="ChEBI" id="CHEBI:33019"/>
        <dbReference type="ChEBI" id="CHEBI:140395"/>
        <dbReference type="ChEBI" id="CHEBI:173115"/>
        <dbReference type="EC" id="2.7.7.19"/>
    </reaction>
</comment>
<dbReference type="SUPFAM" id="SSF81631">
    <property type="entry name" value="PAP/OAS1 substrate-binding domain"/>
    <property type="match status" value="1"/>
</dbReference>
<evidence type="ECO:0000256" key="7">
    <source>
        <dbReference type="ARBA" id="ARBA00022840"/>
    </source>
</evidence>
<feature type="domain" description="Poly(A) polymerase central" evidence="12">
    <location>
        <begin position="1"/>
        <end position="51"/>
    </location>
</feature>
<dbReference type="InterPro" id="IPR007012">
    <property type="entry name" value="PolA_pol_cen_dom"/>
</dbReference>